<evidence type="ECO:0000256" key="1">
    <source>
        <dbReference type="SAM" id="MobiDB-lite"/>
    </source>
</evidence>
<keyword evidence="3" id="KW-1185">Reference proteome</keyword>
<feature type="compositionally biased region" description="Basic residues" evidence="1">
    <location>
        <begin position="27"/>
        <end position="37"/>
    </location>
</feature>
<proteinExistence type="predicted"/>
<gene>
    <name evidence="2" type="ORF">EYF80_024874</name>
</gene>
<dbReference type="EMBL" id="SRLO01000244">
    <property type="protein sequence ID" value="TNN64876.1"/>
    <property type="molecule type" value="Genomic_DNA"/>
</dbReference>
<accession>A0A4Z2HGM2</accession>
<protein>
    <submittedName>
        <fullName evidence="2">Uncharacterized protein</fullName>
    </submittedName>
</protein>
<sequence>MGSQEAGDVVECRSSTTASERKDNKQTNKRCSYKGPRKTQSPANKIHRTASPKLTNWDARQARGPPDGAATKGLAVMSSRASQKAPEWQRRRP</sequence>
<feature type="region of interest" description="Disordered" evidence="1">
    <location>
        <begin position="1"/>
        <end position="93"/>
    </location>
</feature>
<evidence type="ECO:0000313" key="3">
    <source>
        <dbReference type="Proteomes" id="UP000314294"/>
    </source>
</evidence>
<name>A0A4Z2HGM2_9TELE</name>
<dbReference type="Proteomes" id="UP000314294">
    <property type="component" value="Unassembled WGS sequence"/>
</dbReference>
<organism evidence="2 3">
    <name type="scientific">Liparis tanakae</name>
    <name type="common">Tanaka's snailfish</name>
    <dbReference type="NCBI Taxonomy" id="230148"/>
    <lineage>
        <taxon>Eukaryota</taxon>
        <taxon>Metazoa</taxon>
        <taxon>Chordata</taxon>
        <taxon>Craniata</taxon>
        <taxon>Vertebrata</taxon>
        <taxon>Euteleostomi</taxon>
        <taxon>Actinopterygii</taxon>
        <taxon>Neopterygii</taxon>
        <taxon>Teleostei</taxon>
        <taxon>Neoteleostei</taxon>
        <taxon>Acanthomorphata</taxon>
        <taxon>Eupercaria</taxon>
        <taxon>Perciformes</taxon>
        <taxon>Cottioidei</taxon>
        <taxon>Cottales</taxon>
        <taxon>Liparidae</taxon>
        <taxon>Liparis</taxon>
    </lineage>
</organism>
<evidence type="ECO:0000313" key="2">
    <source>
        <dbReference type="EMBL" id="TNN64876.1"/>
    </source>
</evidence>
<reference evidence="2 3" key="1">
    <citation type="submission" date="2019-03" db="EMBL/GenBank/DDBJ databases">
        <title>First draft genome of Liparis tanakae, snailfish: a comprehensive survey of snailfish specific genes.</title>
        <authorList>
            <person name="Kim W."/>
            <person name="Song I."/>
            <person name="Jeong J.-H."/>
            <person name="Kim D."/>
            <person name="Kim S."/>
            <person name="Ryu S."/>
            <person name="Song J.Y."/>
            <person name="Lee S.K."/>
        </authorList>
    </citation>
    <scope>NUCLEOTIDE SEQUENCE [LARGE SCALE GENOMIC DNA]</scope>
    <source>
        <tissue evidence="2">Muscle</tissue>
    </source>
</reference>
<dbReference type="AlphaFoldDB" id="A0A4Z2HGM2"/>
<comment type="caution">
    <text evidence="2">The sequence shown here is derived from an EMBL/GenBank/DDBJ whole genome shotgun (WGS) entry which is preliminary data.</text>
</comment>